<dbReference type="PANTHER" id="PTHR40462">
    <property type="entry name" value="CHROMOSOME 1, WHOLE GENOME SHOTGUN SEQUENCE"/>
    <property type="match status" value="1"/>
</dbReference>
<feature type="region of interest" description="Disordered" evidence="1">
    <location>
        <begin position="181"/>
        <end position="200"/>
    </location>
</feature>
<dbReference type="Proteomes" id="UP001492380">
    <property type="component" value="Unassembled WGS sequence"/>
</dbReference>
<gene>
    <name evidence="2" type="ORF">HDK90DRAFT_142668</name>
</gene>
<accession>A0ABR1YZ69</accession>
<proteinExistence type="predicted"/>
<evidence type="ECO:0000313" key="2">
    <source>
        <dbReference type="EMBL" id="KAK8244009.1"/>
    </source>
</evidence>
<dbReference type="EMBL" id="JBBWRZ010000002">
    <property type="protein sequence ID" value="KAK8244009.1"/>
    <property type="molecule type" value="Genomic_DNA"/>
</dbReference>
<dbReference type="PANTHER" id="PTHR40462:SF1">
    <property type="entry name" value="EXPRESSED PROTEIN"/>
    <property type="match status" value="1"/>
</dbReference>
<keyword evidence="3" id="KW-1185">Reference proteome</keyword>
<feature type="compositionally biased region" description="Basic and acidic residues" evidence="1">
    <location>
        <begin position="51"/>
        <end position="116"/>
    </location>
</feature>
<comment type="caution">
    <text evidence="2">The sequence shown here is derived from an EMBL/GenBank/DDBJ whole genome shotgun (WGS) entry which is preliminary data.</text>
</comment>
<evidence type="ECO:0000256" key="1">
    <source>
        <dbReference type="SAM" id="MobiDB-lite"/>
    </source>
</evidence>
<evidence type="ECO:0000313" key="3">
    <source>
        <dbReference type="Proteomes" id="UP001492380"/>
    </source>
</evidence>
<organism evidence="2 3">
    <name type="scientific">Phyllosticta capitalensis</name>
    <dbReference type="NCBI Taxonomy" id="121624"/>
    <lineage>
        <taxon>Eukaryota</taxon>
        <taxon>Fungi</taxon>
        <taxon>Dikarya</taxon>
        <taxon>Ascomycota</taxon>
        <taxon>Pezizomycotina</taxon>
        <taxon>Dothideomycetes</taxon>
        <taxon>Dothideomycetes incertae sedis</taxon>
        <taxon>Botryosphaeriales</taxon>
        <taxon>Phyllostictaceae</taxon>
        <taxon>Phyllosticta</taxon>
    </lineage>
</organism>
<protein>
    <submittedName>
        <fullName evidence="2">Uncharacterized protein</fullName>
    </submittedName>
</protein>
<sequence>MDFFNKFSNNDKEEAEKRAEEHRHQEELDASRVHPAAEHERKSSNSFLDKLTGREEQHESPEVENKKYHEEAEHEKHNFLDRITGKAAREEEERRRREEEERNKSTWDKMGDKFNEKLGGGRKAEQEEDKLDKGIDFVQEHILKQGPQDDESAFEQRKDKMIADAIRSGYKSSTGHEFFLKEKKEKEEEEEKEKKHHWGL</sequence>
<reference evidence="2 3" key="1">
    <citation type="submission" date="2024-04" db="EMBL/GenBank/DDBJ databases">
        <title>Phyllosticta paracitricarpa is synonymous to the EU quarantine fungus P. citricarpa based on phylogenomic analyses.</title>
        <authorList>
            <consortium name="Lawrence Berkeley National Laboratory"/>
            <person name="Van Ingen-Buijs V.A."/>
            <person name="Van Westerhoven A.C."/>
            <person name="Haridas S."/>
            <person name="Skiadas P."/>
            <person name="Martin F."/>
            <person name="Groenewald J.Z."/>
            <person name="Crous P.W."/>
            <person name="Seidl M.F."/>
        </authorList>
    </citation>
    <scope>NUCLEOTIDE SEQUENCE [LARGE SCALE GENOMIC DNA]</scope>
    <source>
        <strain evidence="2 3">CBS 123374</strain>
    </source>
</reference>
<feature type="region of interest" description="Disordered" evidence="1">
    <location>
        <begin position="1"/>
        <end position="130"/>
    </location>
</feature>
<name>A0ABR1YZ69_9PEZI</name>
<feature type="compositionally biased region" description="Basic and acidic residues" evidence="1">
    <location>
        <begin position="9"/>
        <end position="43"/>
    </location>
</feature>